<evidence type="ECO:0000313" key="5">
    <source>
        <dbReference type="Proteomes" id="UP000187485"/>
    </source>
</evidence>
<dbReference type="Pfam" id="PF01522">
    <property type="entry name" value="Polysacc_deac_1"/>
    <property type="match status" value="1"/>
</dbReference>
<dbReference type="SUPFAM" id="SSF88713">
    <property type="entry name" value="Glycoside hydrolase/deacetylase"/>
    <property type="match status" value="1"/>
</dbReference>
<evidence type="ECO:0000259" key="3">
    <source>
        <dbReference type="PROSITE" id="PS51677"/>
    </source>
</evidence>
<comment type="caution">
    <text evidence="4">The sequence shown here is derived from an EMBL/GenBank/DDBJ whole genome shotgun (WGS) entry which is preliminary data.</text>
</comment>
<accession>A0A1L8CT76</accession>
<dbReference type="InterPro" id="IPR051398">
    <property type="entry name" value="Polysacch_Deacetylase"/>
</dbReference>
<keyword evidence="2" id="KW-0732">Signal</keyword>
<dbReference type="GO" id="GO:0005975">
    <property type="term" value="P:carbohydrate metabolic process"/>
    <property type="evidence" value="ECO:0007669"/>
    <property type="project" value="InterPro"/>
</dbReference>
<gene>
    <name evidence="4" type="ORF">cpu_06310</name>
</gene>
<keyword evidence="5" id="KW-1185">Reference proteome</keyword>
<dbReference type="PANTHER" id="PTHR34216:SF3">
    <property type="entry name" value="POLY-BETA-1,6-N-ACETYL-D-GLUCOSAMINE N-DEACETYLASE"/>
    <property type="match status" value="1"/>
</dbReference>
<dbReference type="STRING" id="870242.cpu_06310"/>
<proteinExistence type="predicted"/>
<dbReference type="PANTHER" id="PTHR34216">
    <property type="match status" value="1"/>
</dbReference>
<evidence type="ECO:0000256" key="2">
    <source>
        <dbReference type="ARBA" id="ARBA00022729"/>
    </source>
</evidence>
<name>A0A1L8CT76_9THEO</name>
<evidence type="ECO:0000313" key="4">
    <source>
        <dbReference type="EMBL" id="GAV22121.1"/>
    </source>
</evidence>
<comment type="subcellular location">
    <subcellularLocation>
        <location evidence="1">Secreted</location>
    </subcellularLocation>
</comment>
<dbReference type="InterPro" id="IPR011330">
    <property type="entry name" value="Glyco_hydro/deAcase_b/a-brl"/>
</dbReference>
<feature type="domain" description="NodB homology" evidence="3">
    <location>
        <begin position="94"/>
        <end position="252"/>
    </location>
</feature>
<dbReference type="CDD" id="cd10918">
    <property type="entry name" value="CE4_NodB_like_5s_6s"/>
    <property type="match status" value="1"/>
</dbReference>
<dbReference type="InterPro" id="IPR002509">
    <property type="entry name" value="NODB_dom"/>
</dbReference>
<dbReference type="OrthoDB" id="9778320at2"/>
<organism evidence="4 5">
    <name type="scientific">Carboxydothermus pertinax</name>
    <dbReference type="NCBI Taxonomy" id="870242"/>
    <lineage>
        <taxon>Bacteria</taxon>
        <taxon>Bacillati</taxon>
        <taxon>Bacillota</taxon>
        <taxon>Clostridia</taxon>
        <taxon>Thermoanaerobacterales</taxon>
        <taxon>Thermoanaerobacteraceae</taxon>
        <taxon>Carboxydothermus</taxon>
    </lineage>
</organism>
<dbReference type="GO" id="GO:0016810">
    <property type="term" value="F:hydrolase activity, acting on carbon-nitrogen (but not peptide) bonds"/>
    <property type="evidence" value="ECO:0007669"/>
    <property type="project" value="InterPro"/>
</dbReference>
<dbReference type="PROSITE" id="PS51677">
    <property type="entry name" value="NODB"/>
    <property type="match status" value="1"/>
</dbReference>
<evidence type="ECO:0000256" key="1">
    <source>
        <dbReference type="ARBA" id="ARBA00004613"/>
    </source>
</evidence>
<dbReference type="RefSeq" id="WP_075858577.1">
    <property type="nucleotide sequence ID" value="NZ_BDJK01000009.1"/>
</dbReference>
<sequence length="252" mass="28794">MFNYQKKLYVLLVFIFLVFNLTFSLGAEKTAEPSAVPILMYHIIGKPSGSWPELYVQPEVFLKQLDWLKANGYHTVSLKDVYDYWYENKPLPSKPIVLTFDDGNISAYNIVLPALKERGMRATFFIITGSFQKPTAVKPEMVKQLYAAGMEIGSHTVNHLDLTKISRKQLAYELKQSKLTLEKLLNAPVEFFCYPSGRVNTQVEQEVRKYYLGAVTTRYGKASKSQNPYLWKRIRINGSDGLAGFITKIRGN</sequence>
<dbReference type="AlphaFoldDB" id="A0A1L8CT76"/>
<dbReference type="GO" id="GO:0005576">
    <property type="term" value="C:extracellular region"/>
    <property type="evidence" value="ECO:0007669"/>
    <property type="project" value="UniProtKB-SubCell"/>
</dbReference>
<reference evidence="5" key="1">
    <citation type="submission" date="2016-12" db="EMBL/GenBank/DDBJ databases">
        <title>Draft Genome Sequences od Carboxydothermus pertinax and islandicus, Hydrogenogenic Carboxydotrophic Bacteria.</title>
        <authorList>
            <person name="Fukuyama Y."/>
            <person name="Ohmae K."/>
            <person name="Yoneda Y."/>
            <person name="Yoshida T."/>
            <person name="Sako Y."/>
        </authorList>
    </citation>
    <scope>NUCLEOTIDE SEQUENCE [LARGE SCALE GENOMIC DNA]</scope>
    <source>
        <strain evidence="5">Ug1</strain>
    </source>
</reference>
<dbReference type="EMBL" id="BDJK01000009">
    <property type="protein sequence ID" value="GAV22121.1"/>
    <property type="molecule type" value="Genomic_DNA"/>
</dbReference>
<protein>
    <recommendedName>
        <fullName evidence="3">NodB homology domain-containing protein</fullName>
    </recommendedName>
</protein>
<dbReference type="Proteomes" id="UP000187485">
    <property type="component" value="Unassembled WGS sequence"/>
</dbReference>
<dbReference type="Gene3D" id="3.20.20.370">
    <property type="entry name" value="Glycoside hydrolase/deacetylase"/>
    <property type="match status" value="1"/>
</dbReference>